<dbReference type="GO" id="GO:0033539">
    <property type="term" value="P:fatty acid beta-oxidation using acyl-CoA dehydrogenase"/>
    <property type="evidence" value="ECO:0007669"/>
    <property type="project" value="TreeGrafter"/>
</dbReference>
<dbReference type="InterPro" id="IPR036250">
    <property type="entry name" value="AcylCo_DH-like_C"/>
</dbReference>
<name>A0A929G1G6_9PSEU</name>
<reference evidence="3" key="1">
    <citation type="submission" date="2020-10" db="EMBL/GenBank/DDBJ databases">
        <title>Diversity and distribution of actinomycetes associated with coral in the coast of Hainan.</title>
        <authorList>
            <person name="Li F."/>
        </authorList>
    </citation>
    <scope>NUCLEOTIDE SEQUENCE</scope>
    <source>
        <strain evidence="3">HNM0983</strain>
    </source>
</reference>
<dbReference type="InterPro" id="IPR009100">
    <property type="entry name" value="AcylCoA_DH/oxidase_NM_dom_sf"/>
</dbReference>
<dbReference type="GO" id="GO:0016712">
    <property type="term" value="F:oxidoreductase activity, acting on paired donors, with incorporation or reduction of molecular oxygen, reduced flavin or flavoprotein as one donor, and incorporation of one atom of oxygen"/>
    <property type="evidence" value="ECO:0007669"/>
    <property type="project" value="TreeGrafter"/>
</dbReference>
<dbReference type="Proteomes" id="UP000598360">
    <property type="component" value="Unassembled WGS sequence"/>
</dbReference>
<dbReference type="PANTHER" id="PTHR48083">
    <property type="entry name" value="MEDIUM-CHAIN SPECIFIC ACYL-COA DEHYDROGENASE, MITOCHONDRIAL-RELATED"/>
    <property type="match status" value="1"/>
</dbReference>
<comment type="caution">
    <text evidence="3">The sequence shown here is derived from an EMBL/GenBank/DDBJ whole genome shotgun (WGS) entry which is preliminary data.</text>
</comment>
<protein>
    <submittedName>
        <fullName evidence="3">Acyl-CoA dehydrogenase</fullName>
    </submittedName>
</protein>
<dbReference type="EMBL" id="JADEYC010000039">
    <property type="protein sequence ID" value="MBE9376284.1"/>
    <property type="molecule type" value="Genomic_DNA"/>
</dbReference>
<evidence type="ECO:0000313" key="3">
    <source>
        <dbReference type="EMBL" id="MBE9376284.1"/>
    </source>
</evidence>
<dbReference type="InterPro" id="IPR013107">
    <property type="entry name" value="Acyl-CoA_DH_C"/>
</dbReference>
<sequence length="377" mass="40530">MHRARGLHDLLRDERPAGERDRRLTDRAVAGLRGAGALRGWVPESFGGAGLDLAGMVQLVREVTRADPAAGWLVMILGVGDWLTAQFDVRAQREVFATGPDTSTCQVLTPKGSSTRTGGGWLVSGSWAPASGCRHARWAMLGTRQPDGSSALVLVPTDELVITDTWHVLGMRATGSELLSGRELFVPDHRVLARAPLTRGDFPTEHTHPRYRMALVPALATLLTAPMLSMAEAALEHVLDRAGSRGVPFTSRARQQDSPAFQLAVAEAAAKTDAARVAADDAVRVLQQHAADGTHPDPVLRTRLRMRAVHAVRQCHRALDELITAHGAGSLAETSPLHGLLRDAQTAGRHALIDPATSAELFGRILLDLDPEITEML</sequence>
<dbReference type="InterPro" id="IPR037069">
    <property type="entry name" value="AcylCoA_DH/ox_N_sf"/>
</dbReference>
<accession>A0A929G1G6</accession>
<dbReference type="Gene3D" id="2.40.110.10">
    <property type="entry name" value="Butyryl-CoA Dehydrogenase, subunit A, domain 2"/>
    <property type="match status" value="1"/>
</dbReference>
<dbReference type="GO" id="GO:0050660">
    <property type="term" value="F:flavin adenine dinucleotide binding"/>
    <property type="evidence" value="ECO:0007669"/>
    <property type="project" value="InterPro"/>
</dbReference>
<proteinExistence type="predicted"/>
<evidence type="ECO:0000313" key="4">
    <source>
        <dbReference type="Proteomes" id="UP000598360"/>
    </source>
</evidence>
<dbReference type="Pfam" id="PF08028">
    <property type="entry name" value="Acyl-CoA_dh_2"/>
    <property type="match status" value="1"/>
</dbReference>
<keyword evidence="1" id="KW-0560">Oxidoreductase</keyword>
<dbReference type="Gene3D" id="1.10.540.10">
    <property type="entry name" value="Acyl-CoA dehydrogenase/oxidase, N-terminal domain"/>
    <property type="match status" value="1"/>
</dbReference>
<dbReference type="InterPro" id="IPR050741">
    <property type="entry name" value="Acyl-CoA_dehydrogenase"/>
</dbReference>
<dbReference type="InterPro" id="IPR046373">
    <property type="entry name" value="Acyl-CoA_Oxase/DH_mid-dom_sf"/>
</dbReference>
<dbReference type="GO" id="GO:0003995">
    <property type="term" value="F:acyl-CoA dehydrogenase activity"/>
    <property type="evidence" value="ECO:0007669"/>
    <property type="project" value="TreeGrafter"/>
</dbReference>
<dbReference type="GO" id="GO:0005737">
    <property type="term" value="C:cytoplasm"/>
    <property type="evidence" value="ECO:0007669"/>
    <property type="project" value="TreeGrafter"/>
</dbReference>
<dbReference type="PANTHER" id="PTHR48083:SF19">
    <property type="entry name" value="FLAVIN-DEPENDENT MONOOXYGENASE, OXYGENASE SUBUNIT HSAA"/>
    <property type="match status" value="1"/>
</dbReference>
<dbReference type="Gene3D" id="1.20.140.10">
    <property type="entry name" value="Butyryl-CoA Dehydrogenase, subunit A, domain 3"/>
    <property type="match status" value="1"/>
</dbReference>
<gene>
    <name evidence="3" type="ORF">IQ251_17685</name>
</gene>
<dbReference type="PIRSF" id="PIRSF016578">
    <property type="entry name" value="HsaA"/>
    <property type="match status" value="1"/>
</dbReference>
<dbReference type="SUPFAM" id="SSF56645">
    <property type="entry name" value="Acyl-CoA dehydrogenase NM domain-like"/>
    <property type="match status" value="1"/>
</dbReference>
<organism evidence="3 4">
    <name type="scientific">Saccharopolyspora montiporae</name>
    <dbReference type="NCBI Taxonomy" id="2781240"/>
    <lineage>
        <taxon>Bacteria</taxon>
        <taxon>Bacillati</taxon>
        <taxon>Actinomycetota</taxon>
        <taxon>Actinomycetes</taxon>
        <taxon>Pseudonocardiales</taxon>
        <taxon>Pseudonocardiaceae</taxon>
        <taxon>Saccharopolyspora</taxon>
    </lineage>
</organism>
<keyword evidence="4" id="KW-1185">Reference proteome</keyword>
<evidence type="ECO:0000256" key="1">
    <source>
        <dbReference type="ARBA" id="ARBA00023002"/>
    </source>
</evidence>
<feature type="domain" description="Acyl-CoA dehydrogenase C-terminal" evidence="2">
    <location>
        <begin position="223"/>
        <end position="354"/>
    </location>
</feature>
<evidence type="ECO:0000259" key="2">
    <source>
        <dbReference type="Pfam" id="PF08028"/>
    </source>
</evidence>
<dbReference type="SUPFAM" id="SSF47203">
    <property type="entry name" value="Acyl-CoA dehydrogenase C-terminal domain-like"/>
    <property type="match status" value="1"/>
</dbReference>
<dbReference type="AlphaFoldDB" id="A0A929G1G6"/>